<name>A0A2T0QRC2_9ACTN</name>
<dbReference type="Pfam" id="PF00528">
    <property type="entry name" value="BPD_transp_1"/>
    <property type="match status" value="1"/>
</dbReference>
<dbReference type="InterPro" id="IPR035906">
    <property type="entry name" value="MetI-like_sf"/>
</dbReference>
<dbReference type="SUPFAM" id="SSF161098">
    <property type="entry name" value="MetI-like"/>
    <property type="match status" value="1"/>
</dbReference>
<evidence type="ECO:0000256" key="4">
    <source>
        <dbReference type="ARBA" id="ARBA00022692"/>
    </source>
</evidence>
<keyword evidence="2 7" id="KW-0813">Transport</keyword>
<dbReference type="Gene3D" id="1.10.3720.10">
    <property type="entry name" value="MetI-like"/>
    <property type="match status" value="1"/>
</dbReference>
<evidence type="ECO:0000313" key="10">
    <source>
        <dbReference type="Proteomes" id="UP000238083"/>
    </source>
</evidence>
<feature type="transmembrane region" description="Helical" evidence="7">
    <location>
        <begin position="157"/>
        <end position="177"/>
    </location>
</feature>
<comment type="caution">
    <text evidence="9">The sequence shown here is derived from an EMBL/GenBank/DDBJ whole genome shotgun (WGS) entry which is preliminary data.</text>
</comment>
<evidence type="ECO:0000256" key="6">
    <source>
        <dbReference type="ARBA" id="ARBA00023136"/>
    </source>
</evidence>
<evidence type="ECO:0000256" key="1">
    <source>
        <dbReference type="ARBA" id="ARBA00004651"/>
    </source>
</evidence>
<keyword evidence="3" id="KW-1003">Cell membrane</keyword>
<organism evidence="9 10">
    <name type="scientific">Kineococcus rhizosphaerae</name>
    <dbReference type="NCBI Taxonomy" id="559628"/>
    <lineage>
        <taxon>Bacteria</taxon>
        <taxon>Bacillati</taxon>
        <taxon>Actinomycetota</taxon>
        <taxon>Actinomycetes</taxon>
        <taxon>Kineosporiales</taxon>
        <taxon>Kineosporiaceae</taxon>
        <taxon>Kineococcus</taxon>
    </lineage>
</organism>
<dbReference type="RefSeq" id="WP_211298970.1">
    <property type="nucleotide sequence ID" value="NZ_PVZF01000029.1"/>
</dbReference>
<evidence type="ECO:0000256" key="5">
    <source>
        <dbReference type="ARBA" id="ARBA00022989"/>
    </source>
</evidence>
<keyword evidence="4 7" id="KW-0812">Transmembrane</keyword>
<dbReference type="GO" id="GO:0005886">
    <property type="term" value="C:plasma membrane"/>
    <property type="evidence" value="ECO:0007669"/>
    <property type="project" value="UniProtKB-SubCell"/>
</dbReference>
<dbReference type="Proteomes" id="UP000238083">
    <property type="component" value="Unassembled WGS sequence"/>
</dbReference>
<accession>A0A2T0QRC2</accession>
<evidence type="ECO:0000259" key="8">
    <source>
        <dbReference type="PROSITE" id="PS50928"/>
    </source>
</evidence>
<keyword evidence="6 7" id="KW-0472">Membrane</keyword>
<feature type="domain" description="ABC transmembrane type-1" evidence="8">
    <location>
        <begin position="60"/>
        <end position="272"/>
    </location>
</feature>
<dbReference type="AlphaFoldDB" id="A0A2T0QRC2"/>
<evidence type="ECO:0000256" key="2">
    <source>
        <dbReference type="ARBA" id="ARBA00022448"/>
    </source>
</evidence>
<keyword evidence="5 7" id="KW-1133">Transmembrane helix</keyword>
<evidence type="ECO:0000256" key="7">
    <source>
        <dbReference type="RuleBase" id="RU363032"/>
    </source>
</evidence>
<gene>
    <name evidence="9" type="ORF">CLV37_1298</name>
</gene>
<dbReference type="InterPro" id="IPR000515">
    <property type="entry name" value="MetI-like"/>
</dbReference>
<dbReference type="PANTHER" id="PTHR30193">
    <property type="entry name" value="ABC TRANSPORTER PERMEASE PROTEIN"/>
    <property type="match status" value="1"/>
</dbReference>
<comment type="similarity">
    <text evidence="7">Belongs to the binding-protein-dependent transport system permease family.</text>
</comment>
<dbReference type="CDD" id="cd06261">
    <property type="entry name" value="TM_PBP2"/>
    <property type="match status" value="1"/>
</dbReference>
<feature type="transmembrane region" description="Helical" evidence="7">
    <location>
        <begin position="198"/>
        <end position="218"/>
    </location>
</feature>
<keyword evidence="10" id="KW-1185">Reference proteome</keyword>
<dbReference type="InterPro" id="IPR051393">
    <property type="entry name" value="ABC_transporter_permease"/>
</dbReference>
<sequence>MLPFLLIFVTFHIIPIFFAVQESLFRQQSSGLGLGESVRQFVGLGNYTRAFGDSTLYAAGGRVLLYGVVQVPIMLFLALGMALAFDSALVHARQFLQVVAFLPYAIPGVIGAILWAFLYVPGISPIVSLLQDIGAPSDFLSPRAVLWSIANVSTWQWTGYNMIIIFAALQALPRDIFEAARVDGAGAWRVAWSIKIPLVLPAILLTALFSIIGTLQLFSEPLVLKTLTGNVTYNYTPNMMVYNLAFGTNDTGYASAVSVVIAAVTFIASIVVLRLLQKRGSQ</sequence>
<feature type="transmembrane region" description="Helical" evidence="7">
    <location>
        <begin position="253"/>
        <end position="276"/>
    </location>
</feature>
<feature type="transmembrane region" description="Helical" evidence="7">
    <location>
        <begin position="95"/>
        <end position="120"/>
    </location>
</feature>
<evidence type="ECO:0000256" key="3">
    <source>
        <dbReference type="ARBA" id="ARBA00022475"/>
    </source>
</evidence>
<dbReference type="EMBL" id="PVZF01000029">
    <property type="protein sequence ID" value="PRY07332.1"/>
    <property type="molecule type" value="Genomic_DNA"/>
</dbReference>
<dbReference type="PANTHER" id="PTHR30193:SF41">
    <property type="entry name" value="DIACETYLCHITOBIOSE UPTAKE SYSTEM PERMEASE PROTEIN NGCF"/>
    <property type="match status" value="1"/>
</dbReference>
<feature type="transmembrane region" description="Helical" evidence="7">
    <location>
        <begin position="63"/>
        <end position="83"/>
    </location>
</feature>
<comment type="subcellular location">
    <subcellularLocation>
        <location evidence="1 7">Cell membrane</location>
        <topology evidence="1 7">Multi-pass membrane protein</topology>
    </subcellularLocation>
</comment>
<dbReference type="GO" id="GO:0055085">
    <property type="term" value="P:transmembrane transport"/>
    <property type="evidence" value="ECO:0007669"/>
    <property type="project" value="InterPro"/>
</dbReference>
<protein>
    <submittedName>
        <fullName evidence="9">Carbohydrate ABC transporter membrane protein 1 (CUT1 family)</fullName>
    </submittedName>
</protein>
<evidence type="ECO:0000313" key="9">
    <source>
        <dbReference type="EMBL" id="PRY07332.1"/>
    </source>
</evidence>
<dbReference type="PROSITE" id="PS50928">
    <property type="entry name" value="ABC_TM1"/>
    <property type="match status" value="1"/>
</dbReference>
<proteinExistence type="inferred from homology"/>
<reference evidence="9 10" key="1">
    <citation type="submission" date="2018-03" db="EMBL/GenBank/DDBJ databases">
        <title>Genomic Encyclopedia of Archaeal and Bacterial Type Strains, Phase II (KMG-II): from individual species to whole genera.</title>
        <authorList>
            <person name="Goeker M."/>
        </authorList>
    </citation>
    <scope>NUCLEOTIDE SEQUENCE [LARGE SCALE GENOMIC DNA]</scope>
    <source>
        <strain evidence="9 10">DSM 19711</strain>
    </source>
</reference>